<accession>A0A370CJC4</accession>
<dbReference type="PANTHER" id="PTHR14087:SF7">
    <property type="entry name" value="THYMOCYTE NUCLEAR PROTEIN 1"/>
    <property type="match status" value="1"/>
</dbReference>
<protein>
    <submittedName>
        <fullName evidence="3">EVE domain-containing protein</fullName>
    </submittedName>
</protein>
<name>A0A370CJC4_9COXI</name>
<reference evidence="3 4" key="2">
    <citation type="journal article" date="2018" name="J. Invertebr. Pathol.">
        <title>'Candidatus Aquirickettsiella gammari' (Gammaproteobacteria: Legionellales: Coxiellaceae): A bacterial pathogen of the freshwater crustacean Gammarus fossarum (Malacostraca: Amphipoda).</title>
        <authorList>
            <person name="Bojko J."/>
            <person name="Dunn A.M."/>
            <person name="Stebbing P.D."/>
            <person name="van Aerle R."/>
            <person name="Bacela-Spychalska K."/>
            <person name="Bean T.P."/>
            <person name="Urrutia A."/>
            <person name="Stentiford G.D."/>
        </authorList>
    </citation>
    <scope>NUCLEOTIDE SEQUENCE [LARGE SCALE GENOMIC DNA]</scope>
    <source>
        <strain evidence="3">RA15029</strain>
    </source>
</reference>
<comment type="caution">
    <text evidence="3">The sequence shown here is derived from an EMBL/GenBank/DDBJ whole genome shotgun (WGS) entry which is preliminary data.</text>
</comment>
<evidence type="ECO:0000313" key="3">
    <source>
        <dbReference type="EMBL" id="RDH40893.1"/>
    </source>
</evidence>
<dbReference type="Pfam" id="PF01878">
    <property type="entry name" value="EVE"/>
    <property type="match status" value="1"/>
</dbReference>
<dbReference type="InterPro" id="IPR015947">
    <property type="entry name" value="PUA-like_sf"/>
</dbReference>
<evidence type="ECO:0000256" key="1">
    <source>
        <dbReference type="ARBA" id="ARBA00022553"/>
    </source>
</evidence>
<reference evidence="3 4" key="1">
    <citation type="journal article" date="2017" name="Int. J. Syst. Evol. Microbiol.">
        <title>Aquarickettsiella crustaci n. gen. n. sp. (Gammaproteobacteria: Legionellales: Coxiellaceae); a bacterial pathogen of the freshwater crustacean: Gammarus fossarum (Malacostraca: Amphipoda).</title>
        <authorList>
            <person name="Bojko J."/>
            <person name="Dunn A.M."/>
            <person name="Stebbing P.D."/>
            <person name="Van Aerle R."/>
            <person name="Bacela-Spychalska K."/>
            <person name="Bean T.P."/>
            <person name="Stentiford G.D."/>
        </authorList>
    </citation>
    <scope>NUCLEOTIDE SEQUENCE [LARGE SCALE GENOMIC DNA]</scope>
    <source>
        <strain evidence="3">RA15029</strain>
    </source>
</reference>
<keyword evidence="1" id="KW-0597">Phosphoprotein</keyword>
<keyword evidence="4" id="KW-1185">Reference proteome</keyword>
<sequence>MNNPRYWLMKSEPRCFSIEDLAKRPQQAESWDGVRNYQARNFLRTMQEGDLAFFYHSSCRTPGIVGFVKIAKSAYPDKTAFQIDDHHYDPKSVVTKPRWYAVDVQLIKIFKSIISLPQLKKQSLLKNMRLLQKGNRLSVMPLTQIEWQTIMAIIDTPLSTPLAQEAFKFKIPTSDI</sequence>
<dbReference type="InterPro" id="IPR002740">
    <property type="entry name" value="EVE_domain"/>
</dbReference>
<dbReference type="InterPro" id="IPR047197">
    <property type="entry name" value="THYN1-like_EVE"/>
</dbReference>
<dbReference type="Proteomes" id="UP000226429">
    <property type="component" value="Unassembled WGS sequence"/>
</dbReference>
<dbReference type="SUPFAM" id="SSF88697">
    <property type="entry name" value="PUA domain-like"/>
    <property type="match status" value="1"/>
</dbReference>
<dbReference type="FunFam" id="3.10.590.10:FF:000003">
    <property type="entry name" value="Thymocyte nuclear protein 1"/>
    <property type="match status" value="1"/>
</dbReference>
<dbReference type="InterPro" id="IPR052181">
    <property type="entry name" value="5hmC_binding"/>
</dbReference>
<dbReference type="AlphaFoldDB" id="A0A370CJC4"/>
<gene>
    <name evidence="3" type="ORF">CFE62_001810</name>
</gene>
<dbReference type="CDD" id="cd21133">
    <property type="entry name" value="EVE"/>
    <property type="match status" value="1"/>
</dbReference>
<dbReference type="Gene3D" id="3.10.590.10">
    <property type="entry name" value="ph1033 like domains"/>
    <property type="match status" value="1"/>
</dbReference>
<dbReference type="EMBL" id="NMOS02000003">
    <property type="protein sequence ID" value="RDH40893.1"/>
    <property type="molecule type" value="Genomic_DNA"/>
</dbReference>
<dbReference type="PANTHER" id="PTHR14087">
    <property type="entry name" value="THYMOCYTE NUCLEAR PROTEIN 1"/>
    <property type="match status" value="1"/>
</dbReference>
<feature type="domain" description="EVE" evidence="2">
    <location>
        <begin position="5"/>
        <end position="152"/>
    </location>
</feature>
<organism evidence="3 4">
    <name type="scientific">Candidatus Aquirickettsiella gammari</name>
    <dbReference type="NCBI Taxonomy" id="2016198"/>
    <lineage>
        <taxon>Bacteria</taxon>
        <taxon>Pseudomonadati</taxon>
        <taxon>Pseudomonadota</taxon>
        <taxon>Gammaproteobacteria</taxon>
        <taxon>Legionellales</taxon>
        <taxon>Coxiellaceae</taxon>
        <taxon>Candidatus Aquirickettsiella</taxon>
    </lineage>
</organism>
<proteinExistence type="predicted"/>
<evidence type="ECO:0000259" key="2">
    <source>
        <dbReference type="Pfam" id="PF01878"/>
    </source>
</evidence>
<evidence type="ECO:0000313" key="4">
    <source>
        <dbReference type="Proteomes" id="UP000226429"/>
    </source>
</evidence>